<dbReference type="InterPro" id="IPR007627">
    <property type="entry name" value="RNA_pol_sigma70_r2"/>
</dbReference>
<feature type="domain" description="RNA polymerase sigma-70 region 4" evidence="6">
    <location>
        <begin position="166"/>
        <end position="213"/>
    </location>
</feature>
<dbReference type="PANTHER" id="PTHR30603:SF17">
    <property type="entry name" value="RNA POLYMERASE SIGMA-G FACTOR"/>
    <property type="match status" value="1"/>
</dbReference>
<feature type="domain" description="RNA polymerase sigma-70 region 2" evidence="5">
    <location>
        <begin position="10"/>
        <end position="77"/>
    </location>
</feature>
<dbReference type="NCBIfam" id="TIGR02937">
    <property type="entry name" value="sigma70-ECF"/>
    <property type="match status" value="1"/>
</dbReference>
<dbReference type="GO" id="GO:0006352">
    <property type="term" value="P:DNA-templated transcription initiation"/>
    <property type="evidence" value="ECO:0007669"/>
    <property type="project" value="InterPro"/>
</dbReference>
<dbReference type="KEGG" id="ips:CfP315_0022"/>
<keyword evidence="4" id="KW-0804">Transcription</keyword>
<evidence type="ECO:0000256" key="4">
    <source>
        <dbReference type="ARBA" id="ARBA00023163"/>
    </source>
</evidence>
<name>A0AA48HXH6_9FIRM</name>
<keyword evidence="3" id="KW-0238">DNA-binding</keyword>
<dbReference type="AlphaFoldDB" id="A0AA48HXH6"/>
<accession>A0AA48HXH6</accession>
<dbReference type="SUPFAM" id="SSF88946">
    <property type="entry name" value="Sigma2 domain of RNA polymerase sigma factors"/>
    <property type="match status" value="1"/>
</dbReference>
<dbReference type="PRINTS" id="PR00046">
    <property type="entry name" value="SIGMA70FCT"/>
</dbReference>
<keyword evidence="1" id="KW-0805">Transcription regulation</keyword>
<evidence type="ECO:0000313" key="7">
    <source>
        <dbReference type="EMBL" id="BED91534.1"/>
    </source>
</evidence>
<dbReference type="InterPro" id="IPR036388">
    <property type="entry name" value="WH-like_DNA-bd_sf"/>
</dbReference>
<protein>
    <submittedName>
        <fullName evidence="7">Sigma-70 family RNA polymerase sigma factor</fullName>
    </submittedName>
</protein>
<evidence type="ECO:0000256" key="1">
    <source>
        <dbReference type="ARBA" id="ARBA00023015"/>
    </source>
</evidence>
<dbReference type="EMBL" id="AP027924">
    <property type="protein sequence ID" value="BED91534.1"/>
    <property type="molecule type" value="Genomic_DNA"/>
</dbReference>
<dbReference type="Pfam" id="PF04545">
    <property type="entry name" value="Sigma70_r4"/>
    <property type="match status" value="1"/>
</dbReference>
<dbReference type="SUPFAM" id="SSF88659">
    <property type="entry name" value="Sigma3 and sigma4 domains of RNA polymerase sigma factors"/>
    <property type="match status" value="2"/>
</dbReference>
<evidence type="ECO:0000256" key="3">
    <source>
        <dbReference type="ARBA" id="ARBA00023125"/>
    </source>
</evidence>
<dbReference type="InterPro" id="IPR050239">
    <property type="entry name" value="Sigma-70_RNA_pol_init_factors"/>
</dbReference>
<dbReference type="Pfam" id="PF04542">
    <property type="entry name" value="Sigma70_r2"/>
    <property type="match status" value="1"/>
</dbReference>
<dbReference type="InterPro" id="IPR013325">
    <property type="entry name" value="RNA_pol_sigma_r2"/>
</dbReference>
<proteinExistence type="predicted"/>
<dbReference type="GO" id="GO:0016987">
    <property type="term" value="F:sigma factor activity"/>
    <property type="evidence" value="ECO:0007669"/>
    <property type="project" value="UniProtKB-KW"/>
</dbReference>
<dbReference type="Gene3D" id="1.20.120.1810">
    <property type="match status" value="1"/>
</dbReference>
<dbReference type="InterPro" id="IPR013324">
    <property type="entry name" value="RNA_pol_sigma_r3/r4-like"/>
</dbReference>
<gene>
    <name evidence="7" type="ORF">CfP315_0022</name>
</gene>
<evidence type="ECO:0000256" key="2">
    <source>
        <dbReference type="ARBA" id="ARBA00023082"/>
    </source>
</evidence>
<dbReference type="InterPro" id="IPR014284">
    <property type="entry name" value="RNA_pol_sigma-70_dom"/>
</dbReference>
<reference evidence="7" key="1">
    <citation type="journal article" date="2023" name="ISME J.">
        <title>Emergence of putative energy parasites within Clostridia revealed by genome analysis of a novel endosymbiotic clade.</title>
        <authorList>
            <person name="Takahashi K."/>
            <person name="Kuwahara H."/>
            <person name="Horikawa Y."/>
            <person name="Izawa K."/>
            <person name="Kato D."/>
            <person name="Inagaki T."/>
            <person name="Yuki M."/>
            <person name="Ohkuma M."/>
            <person name="Hongoh Y."/>
        </authorList>
    </citation>
    <scope>NUCLEOTIDE SEQUENCE</scope>
    <source>
        <strain evidence="7">CfP3-15</strain>
    </source>
</reference>
<dbReference type="InterPro" id="IPR000943">
    <property type="entry name" value="RNA_pol_sigma70"/>
</dbReference>
<dbReference type="Gene3D" id="1.10.10.10">
    <property type="entry name" value="Winged helix-like DNA-binding domain superfamily/Winged helix DNA-binding domain"/>
    <property type="match status" value="2"/>
</dbReference>
<dbReference type="InterPro" id="IPR007630">
    <property type="entry name" value="RNA_pol_sigma70_r4"/>
</dbReference>
<sequence length="219" mass="25209">MGVKERNDIVEKNIGLARFCAKKFINKGIEFDDIYQVACVGLVKASKAFDDMRGVKFSTYAVSVIFGEIKQLFRSNSQISASRSLKDLLLKINKEREEFIKVNGCEPTINELSYKIEVETEKIIEALNFQKPTLSLEFCDESEIFDSASIFKFEEMTSNIVVKKILENLGKKDRDIINLRFFHHMTQSEVARNLGTTQIQISRRERIILKILKNELKAN</sequence>
<keyword evidence="2" id="KW-0731">Sigma factor</keyword>
<evidence type="ECO:0000259" key="5">
    <source>
        <dbReference type="Pfam" id="PF04542"/>
    </source>
</evidence>
<dbReference type="PANTHER" id="PTHR30603">
    <property type="entry name" value="RNA POLYMERASE SIGMA FACTOR RPO"/>
    <property type="match status" value="1"/>
</dbReference>
<dbReference type="GO" id="GO:0003677">
    <property type="term" value="F:DNA binding"/>
    <property type="evidence" value="ECO:0007669"/>
    <property type="project" value="UniProtKB-KW"/>
</dbReference>
<evidence type="ECO:0000259" key="6">
    <source>
        <dbReference type="Pfam" id="PF04545"/>
    </source>
</evidence>
<organism evidence="7">
    <name type="scientific">Candidatus Improbicoccus pseudotrichonymphae</name>
    <dbReference type="NCBI Taxonomy" id="3033792"/>
    <lineage>
        <taxon>Bacteria</taxon>
        <taxon>Bacillati</taxon>
        <taxon>Bacillota</taxon>
        <taxon>Clostridia</taxon>
        <taxon>Candidatus Improbicoccus</taxon>
    </lineage>
</organism>
<dbReference type="Proteomes" id="UP001337580">
    <property type="component" value="Chromosome"/>
</dbReference>